<dbReference type="InterPro" id="IPR011009">
    <property type="entry name" value="Kinase-like_dom_sf"/>
</dbReference>
<dbReference type="Pfam" id="PF00023">
    <property type="entry name" value="Ank"/>
    <property type="match status" value="1"/>
</dbReference>
<organism evidence="6 7">
    <name type="scientific">Achlya hypogyna</name>
    <name type="common">Oomycete</name>
    <name type="synonym">Protoachlya hypogyna</name>
    <dbReference type="NCBI Taxonomy" id="1202772"/>
    <lineage>
        <taxon>Eukaryota</taxon>
        <taxon>Sar</taxon>
        <taxon>Stramenopiles</taxon>
        <taxon>Oomycota</taxon>
        <taxon>Saprolegniomycetes</taxon>
        <taxon>Saprolegniales</taxon>
        <taxon>Achlyaceae</taxon>
        <taxon>Achlya</taxon>
    </lineage>
</organism>
<sequence length="888" mass="95001">MDGGDLRHYLDKKRKGETVPIEYSTLEVAWVIANALADLHHEDLLHRDLKSHNVLLSSSNYIKLADLGLARNDASTMTKGVGTLYWMAPEVQTFGAKYNASADIYSFGVILTELNTLQVPYADVKMAQLEVMNGVVAGTLRPSLRPDCPVWLRDLATACMAHDPKQRPTAHEIVKLLQRQLKEQAEVPPNLHSVNAAPASGFSSSHPNSNASWSSSDSQSSTWARIPTLVSTTVPTPLPTPNAQPARHPRSASAKLDGLLHRIKASGAAIDISCRCRVCESETAITDVVCADCEEPLPSDADKNGDSPLYTASENGHEDVVRQLIAAGADVNHENENGRTPLSIAAFRGREGVVQQLIAAGADINAVGFNKQTPLHAAAETEGAESARLTPLHCASQCGYDEVVQLLLEAGANPSLKDYVSTLLPPFRITREGEFARYYAIEKDYTYVLRAFDEALVQAAASGDISRVRDLLATGVDANTSNDRGETPLLVAVTQGHATIVELLLKAGADALQTTKVARGTVSSIGLLETAVFSWSPNAIGTMQWSLFWMLRLLLGGKTPLCIAAGYSREGIVRLLIAAGANVHYKDNVCGYESEPSKYAGATALFLAATCGFADVVDILLQAGADVNRSDKAGHADVVALLCPHLANVDVATKLESLLLEAKDLGHLSIVSSLEEAVTDALFDAAATGEVDLVVFLLDHGASADSTNDMRQTLLHVAAQHGHTAIVRILLEREADVNALDSMDRSPLHVAAVGDNVDVIELLLAATANVDHRDKGSATALMLAEARTVHRVRDLLREHAKPKDAELVVAVKTGDVADVGKLLKRHGNPNAASETGETLLHLALSHDDQRLLSTLLNAPGIDASVCNKATLYYVAPRLTNSYRTATGH</sequence>
<feature type="compositionally biased region" description="Low complexity" evidence="4">
    <location>
        <begin position="200"/>
        <end position="219"/>
    </location>
</feature>
<dbReference type="PANTHER" id="PTHR24123:SF33">
    <property type="entry name" value="PROTEIN HOS4"/>
    <property type="match status" value="1"/>
</dbReference>
<feature type="repeat" description="ANK" evidence="3">
    <location>
        <begin position="304"/>
        <end position="336"/>
    </location>
</feature>
<proteinExistence type="predicted"/>
<dbReference type="PRINTS" id="PR01415">
    <property type="entry name" value="ANKYRIN"/>
</dbReference>
<feature type="repeat" description="ANK" evidence="3">
    <location>
        <begin position="600"/>
        <end position="632"/>
    </location>
</feature>
<dbReference type="PROSITE" id="PS50297">
    <property type="entry name" value="ANK_REP_REGION"/>
    <property type="match status" value="8"/>
</dbReference>
<dbReference type="InterPro" id="IPR001245">
    <property type="entry name" value="Ser-Thr/Tyr_kinase_cat_dom"/>
</dbReference>
<dbReference type="InterPro" id="IPR008271">
    <property type="entry name" value="Ser/Thr_kinase_AS"/>
</dbReference>
<dbReference type="PROSITE" id="PS50011">
    <property type="entry name" value="PROTEIN_KINASE_DOM"/>
    <property type="match status" value="1"/>
</dbReference>
<feature type="region of interest" description="Disordered" evidence="4">
    <location>
        <begin position="231"/>
        <end position="251"/>
    </location>
</feature>
<dbReference type="EMBL" id="JNBR01000508">
    <property type="protein sequence ID" value="OQR91706.1"/>
    <property type="molecule type" value="Genomic_DNA"/>
</dbReference>
<gene>
    <name evidence="6" type="ORF">ACHHYP_20174</name>
</gene>
<dbReference type="GO" id="GO:0005524">
    <property type="term" value="F:ATP binding"/>
    <property type="evidence" value="ECO:0007669"/>
    <property type="project" value="InterPro"/>
</dbReference>
<dbReference type="Proteomes" id="UP000243579">
    <property type="component" value="Unassembled WGS sequence"/>
</dbReference>
<feature type="repeat" description="ANK" evidence="3">
    <location>
        <begin position="556"/>
        <end position="588"/>
    </location>
</feature>
<dbReference type="InterPro" id="IPR002110">
    <property type="entry name" value="Ankyrin_rpt"/>
</dbReference>
<dbReference type="Gene3D" id="1.10.510.10">
    <property type="entry name" value="Transferase(Phosphotransferase) domain 1"/>
    <property type="match status" value="1"/>
</dbReference>
<feature type="repeat" description="ANK" evidence="3">
    <location>
        <begin position="387"/>
        <end position="419"/>
    </location>
</feature>
<feature type="repeat" description="ANK" evidence="3">
    <location>
        <begin position="710"/>
        <end position="742"/>
    </location>
</feature>
<dbReference type="PROSITE" id="PS00108">
    <property type="entry name" value="PROTEIN_KINASE_ST"/>
    <property type="match status" value="1"/>
</dbReference>
<evidence type="ECO:0000256" key="3">
    <source>
        <dbReference type="PROSITE-ProRule" id="PRU00023"/>
    </source>
</evidence>
<dbReference type="SUPFAM" id="SSF48403">
    <property type="entry name" value="Ankyrin repeat"/>
    <property type="match status" value="3"/>
</dbReference>
<feature type="domain" description="Protein kinase" evidence="5">
    <location>
        <begin position="1"/>
        <end position="181"/>
    </location>
</feature>
<reference evidence="6 7" key="1">
    <citation type="journal article" date="2014" name="Genome Biol. Evol.">
        <title>The secreted proteins of Achlya hypogyna and Thraustotheca clavata identify the ancestral oomycete secretome and reveal gene acquisitions by horizontal gene transfer.</title>
        <authorList>
            <person name="Misner I."/>
            <person name="Blouin N."/>
            <person name="Leonard G."/>
            <person name="Richards T.A."/>
            <person name="Lane C.E."/>
        </authorList>
    </citation>
    <scope>NUCLEOTIDE SEQUENCE [LARGE SCALE GENOMIC DNA]</scope>
    <source>
        <strain evidence="6 7">ATCC 48635</strain>
    </source>
</reference>
<name>A0A1V9Z124_ACHHY</name>
<feature type="repeat" description="ANK" evidence="3">
    <location>
        <begin position="337"/>
        <end position="369"/>
    </location>
</feature>
<evidence type="ECO:0000256" key="2">
    <source>
        <dbReference type="ARBA" id="ARBA00023043"/>
    </source>
</evidence>
<feature type="region of interest" description="Disordered" evidence="4">
    <location>
        <begin position="191"/>
        <end position="219"/>
    </location>
</feature>
<dbReference type="InterPro" id="IPR036770">
    <property type="entry name" value="Ankyrin_rpt-contain_sf"/>
</dbReference>
<dbReference type="PANTHER" id="PTHR24123">
    <property type="entry name" value="ANKYRIN REPEAT-CONTAINING"/>
    <property type="match status" value="1"/>
</dbReference>
<accession>A0A1V9Z124</accession>
<dbReference type="GO" id="GO:0004672">
    <property type="term" value="F:protein kinase activity"/>
    <property type="evidence" value="ECO:0007669"/>
    <property type="project" value="InterPro"/>
</dbReference>
<evidence type="ECO:0000256" key="1">
    <source>
        <dbReference type="ARBA" id="ARBA00022737"/>
    </source>
</evidence>
<evidence type="ECO:0000313" key="6">
    <source>
        <dbReference type="EMBL" id="OQR91706.1"/>
    </source>
</evidence>
<dbReference type="Pfam" id="PF07714">
    <property type="entry name" value="PK_Tyr_Ser-Thr"/>
    <property type="match status" value="1"/>
</dbReference>
<dbReference type="SUPFAM" id="SSF56112">
    <property type="entry name" value="Protein kinase-like (PK-like)"/>
    <property type="match status" value="1"/>
</dbReference>
<dbReference type="InterPro" id="IPR051165">
    <property type="entry name" value="Multifunctional_ANK_Repeat"/>
</dbReference>
<dbReference type="Gene3D" id="1.25.40.20">
    <property type="entry name" value="Ankyrin repeat-containing domain"/>
    <property type="match status" value="8"/>
</dbReference>
<dbReference type="InterPro" id="IPR000719">
    <property type="entry name" value="Prot_kinase_dom"/>
</dbReference>
<evidence type="ECO:0000256" key="4">
    <source>
        <dbReference type="SAM" id="MobiDB-lite"/>
    </source>
</evidence>
<dbReference type="AlphaFoldDB" id="A0A1V9Z124"/>
<evidence type="ECO:0000313" key="7">
    <source>
        <dbReference type="Proteomes" id="UP000243579"/>
    </source>
</evidence>
<keyword evidence="1" id="KW-0677">Repeat</keyword>
<dbReference type="PROSITE" id="PS50088">
    <property type="entry name" value="ANK_REPEAT"/>
    <property type="match status" value="8"/>
</dbReference>
<dbReference type="STRING" id="1202772.A0A1V9Z124"/>
<comment type="caution">
    <text evidence="6">The sequence shown here is derived from an EMBL/GenBank/DDBJ whole genome shotgun (WGS) entry which is preliminary data.</text>
</comment>
<keyword evidence="2 3" id="KW-0040">ANK repeat</keyword>
<evidence type="ECO:0000259" key="5">
    <source>
        <dbReference type="PROSITE" id="PS50011"/>
    </source>
</evidence>
<feature type="repeat" description="ANK" evidence="3">
    <location>
        <begin position="743"/>
        <end position="775"/>
    </location>
</feature>
<dbReference type="Pfam" id="PF12796">
    <property type="entry name" value="Ank_2"/>
    <property type="match status" value="3"/>
</dbReference>
<dbReference type="Pfam" id="PF13637">
    <property type="entry name" value="Ank_4"/>
    <property type="match status" value="1"/>
</dbReference>
<feature type="repeat" description="ANK" evidence="3">
    <location>
        <begin position="484"/>
        <end position="516"/>
    </location>
</feature>
<dbReference type="SMART" id="SM00248">
    <property type="entry name" value="ANK"/>
    <property type="match status" value="11"/>
</dbReference>
<keyword evidence="7" id="KW-1185">Reference proteome</keyword>
<dbReference type="SMART" id="SM00220">
    <property type="entry name" value="S_TKc"/>
    <property type="match status" value="1"/>
</dbReference>
<protein>
    <recommendedName>
        <fullName evidence="5">Protein kinase domain-containing protein</fullName>
    </recommendedName>
</protein>
<dbReference type="OrthoDB" id="163561at2759"/>